<organism evidence="1 2">
    <name type="scientific">Amborella trichopoda</name>
    <dbReference type="NCBI Taxonomy" id="13333"/>
    <lineage>
        <taxon>Eukaryota</taxon>
        <taxon>Viridiplantae</taxon>
        <taxon>Streptophyta</taxon>
        <taxon>Embryophyta</taxon>
        <taxon>Tracheophyta</taxon>
        <taxon>Spermatophyta</taxon>
        <taxon>Magnoliopsida</taxon>
        <taxon>Amborellales</taxon>
        <taxon>Amborellaceae</taxon>
        <taxon>Amborella</taxon>
    </lineage>
</organism>
<feature type="non-terminal residue" evidence="1">
    <location>
        <position position="57"/>
    </location>
</feature>
<dbReference type="AlphaFoldDB" id="U5CKY6"/>
<reference evidence="2" key="1">
    <citation type="journal article" date="2013" name="Science">
        <title>The Amborella genome and the evolution of flowering plants.</title>
        <authorList>
            <consortium name="Amborella Genome Project"/>
        </authorList>
    </citation>
    <scope>NUCLEOTIDE SEQUENCE [LARGE SCALE GENOMIC DNA]</scope>
</reference>
<accession>U5CKY6</accession>
<evidence type="ECO:0000313" key="2">
    <source>
        <dbReference type="Proteomes" id="UP000017836"/>
    </source>
</evidence>
<dbReference type="EMBL" id="KI396347">
    <property type="protein sequence ID" value="ERM97432.1"/>
    <property type="molecule type" value="Genomic_DNA"/>
</dbReference>
<proteinExistence type="predicted"/>
<gene>
    <name evidence="1" type="ORF">AMTR_s04850p00006760</name>
</gene>
<sequence>MEKSKKHMTAVNGNIGIRRRGWGRRAPFLASMVLPLTKQALMKCLLQALLASPFYRG</sequence>
<keyword evidence="2" id="KW-1185">Reference proteome</keyword>
<dbReference type="HOGENOM" id="CLU_3002589_0_0_1"/>
<protein>
    <submittedName>
        <fullName evidence="1">Uncharacterized protein</fullName>
    </submittedName>
</protein>
<dbReference type="Gramene" id="ERM97432">
    <property type="protein sequence ID" value="ERM97432"/>
    <property type="gene ID" value="AMTR_s04850p00006760"/>
</dbReference>
<name>U5CKY6_AMBTC</name>
<evidence type="ECO:0000313" key="1">
    <source>
        <dbReference type="EMBL" id="ERM97432.1"/>
    </source>
</evidence>
<dbReference type="Proteomes" id="UP000017836">
    <property type="component" value="Unassembled WGS sequence"/>
</dbReference>